<dbReference type="PROSITE" id="PS50893">
    <property type="entry name" value="ABC_TRANSPORTER_2"/>
    <property type="match status" value="2"/>
</dbReference>
<evidence type="ECO:0000313" key="12">
    <source>
        <dbReference type="Proteomes" id="UP000748756"/>
    </source>
</evidence>
<keyword evidence="7 9" id="KW-0472">Membrane</keyword>
<dbReference type="GO" id="GO:0005524">
    <property type="term" value="F:ATP binding"/>
    <property type="evidence" value="ECO:0007669"/>
    <property type="project" value="UniProtKB-KW"/>
</dbReference>
<dbReference type="GO" id="GO:0016887">
    <property type="term" value="F:ATP hydrolysis activity"/>
    <property type="evidence" value="ECO:0007669"/>
    <property type="project" value="InterPro"/>
</dbReference>
<keyword evidence="4" id="KW-0547">Nucleotide-binding</keyword>
<evidence type="ECO:0000256" key="1">
    <source>
        <dbReference type="ARBA" id="ARBA00004141"/>
    </source>
</evidence>
<dbReference type="PANTHER" id="PTHR48041">
    <property type="entry name" value="ABC TRANSPORTER G FAMILY MEMBER 28"/>
    <property type="match status" value="1"/>
</dbReference>
<dbReference type="SUPFAM" id="SSF52540">
    <property type="entry name" value="P-loop containing nucleoside triphosphate hydrolases"/>
    <property type="match status" value="2"/>
</dbReference>
<dbReference type="Pfam" id="PF19055">
    <property type="entry name" value="ABC2_membrane_7"/>
    <property type="match status" value="1"/>
</dbReference>
<feature type="transmembrane region" description="Helical" evidence="9">
    <location>
        <begin position="521"/>
        <end position="550"/>
    </location>
</feature>
<comment type="caution">
    <text evidence="11">The sequence shown here is derived from an EMBL/GenBank/DDBJ whole genome shotgun (WGS) entry which is preliminary data.</text>
</comment>
<dbReference type="PANTHER" id="PTHR48041:SF119">
    <property type="entry name" value="ROA1P"/>
    <property type="match status" value="1"/>
</dbReference>
<evidence type="ECO:0000256" key="9">
    <source>
        <dbReference type="SAM" id="Phobius"/>
    </source>
</evidence>
<feature type="domain" description="ABC transporter" evidence="10">
    <location>
        <begin position="71"/>
        <end position="329"/>
    </location>
</feature>
<keyword evidence="3 9" id="KW-0812">Transmembrane</keyword>
<dbReference type="InterPro" id="IPR027417">
    <property type="entry name" value="P-loop_NTPase"/>
</dbReference>
<evidence type="ECO:0000313" key="11">
    <source>
        <dbReference type="EMBL" id="KAF9150864.1"/>
    </source>
</evidence>
<feature type="transmembrane region" description="Helical" evidence="9">
    <location>
        <begin position="1261"/>
        <end position="1285"/>
    </location>
</feature>
<feature type="compositionally biased region" description="Basic and acidic residues" evidence="8">
    <location>
        <begin position="764"/>
        <end position="778"/>
    </location>
</feature>
<evidence type="ECO:0000256" key="4">
    <source>
        <dbReference type="ARBA" id="ARBA00022741"/>
    </source>
</evidence>
<feature type="transmembrane region" description="Helical" evidence="9">
    <location>
        <begin position="556"/>
        <end position="584"/>
    </location>
</feature>
<keyword evidence="5" id="KW-0067">ATP-binding</keyword>
<keyword evidence="2" id="KW-0813">Transport</keyword>
<evidence type="ECO:0000256" key="3">
    <source>
        <dbReference type="ARBA" id="ARBA00022692"/>
    </source>
</evidence>
<feature type="transmembrane region" description="Helical" evidence="9">
    <location>
        <begin position="1151"/>
        <end position="1170"/>
    </location>
</feature>
<feature type="transmembrane region" description="Helical" evidence="9">
    <location>
        <begin position="1383"/>
        <end position="1405"/>
    </location>
</feature>
<keyword evidence="12" id="KW-1185">Reference proteome</keyword>
<evidence type="ECO:0000256" key="8">
    <source>
        <dbReference type="SAM" id="MobiDB-lite"/>
    </source>
</evidence>
<accession>A0A9P5VBE1</accession>
<reference evidence="11" key="1">
    <citation type="journal article" date="2020" name="Fungal Divers.">
        <title>Resolving the Mortierellaceae phylogeny through synthesis of multi-gene phylogenetics and phylogenomics.</title>
        <authorList>
            <person name="Vandepol N."/>
            <person name="Liber J."/>
            <person name="Desiro A."/>
            <person name="Na H."/>
            <person name="Kennedy M."/>
            <person name="Barry K."/>
            <person name="Grigoriev I.V."/>
            <person name="Miller A.N."/>
            <person name="O'Donnell K."/>
            <person name="Stajich J.E."/>
            <person name="Bonito G."/>
        </authorList>
    </citation>
    <scope>NUCLEOTIDE SEQUENCE</scope>
    <source>
        <strain evidence="11">NRRL 6426</strain>
    </source>
</reference>
<dbReference type="InterPro" id="IPR043926">
    <property type="entry name" value="ABCG_dom"/>
</dbReference>
<feature type="transmembrane region" description="Helical" evidence="9">
    <location>
        <begin position="591"/>
        <end position="610"/>
    </location>
</feature>
<feature type="transmembrane region" description="Helical" evidence="9">
    <location>
        <begin position="699"/>
        <end position="717"/>
    </location>
</feature>
<feature type="transmembrane region" description="Helical" evidence="9">
    <location>
        <begin position="1225"/>
        <end position="1249"/>
    </location>
</feature>
<dbReference type="PROSITE" id="PS00211">
    <property type="entry name" value="ABC_TRANSPORTER_1"/>
    <property type="match status" value="1"/>
</dbReference>
<evidence type="ECO:0000256" key="7">
    <source>
        <dbReference type="ARBA" id="ARBA00023136"/>
    </source>
</evidence>
<evidence type="ECO:0000256" key="5">
    <source>
        <dbReference type="ARBA" id="ARBA00022840"/>
    </source>
</evidence>
<keyword evidence="6 9" id="KW-1133">Transmembrane helix</keyword>
<dbReference type="OrthoDB" id="245989at2759"/>
<dbReference type="Gene3D" id="3.40.50.300">
    <property type="entry name" value="P-loop containing nucleotide triphosphate hydrolases"/>
    <property type="match status" value="2"/>
</dbReference>
<evidence type="ECO:0000256" key="2">
    <source>
        <dbReference type="ARBA" id="ARBA00022448"/>
    </source>
</evidence>
<feature type="transmembrane region" description="Helical" evidence="9">
    <location>
        <begin position="481"/>
        <end position="500"/>
    </location>
</feature>
<dbReference type="EMBL" id="JAAAUQ010000374">
    <property type="protein sequence ID" value="KAF9150864.1"/>
    <property type="molecule type" value="Genomic_DNA"/>
</dbReference>
<dbReference type="Pfam" id="PF01061">
    <property type="entry name" value="ABC2_membrane"/>
    <property type="match status" value="2"/>
</dbReference>
<dbReference type="InterPro" id="IPR013525">
    <property type="entry name" value="ABC2_TM"/>
</dbReference>
<evidence type="ECO:0000259" key="10">
    <source>
        <dbReference type="PROSITE" id="PS50893"/>
    </source>
</evidence>
<dbReference type="InterPro" id="IPR003439">
    <property type="entry name" value="ABC_transporter-like_ATP-bd"/>
</dbReference>
<dbReference type="GO" id="GO:0140359">
    <property type="term" value="F:ABC-type transporter activity"/>
    <property type="evidence" value="ECO:0007669"/>
    <property type="project" value="InterPro"/>
</dbReference>
<proteinExistence type="predicted"/>
<sequence length="1414" mass="155507">METIDAHPTTSTTICNLSSSSSSGIEVRVCNLGVKFVVQKALITTIAKQLQHLFKPVSPTIVSSNSTDIDLQEETVTSGIHASGLGRPLLLDINLHVSPGQVCLLMGGSGSGKTTLLNVLAGRVDMSQVSISGDMHFNGQHPNVFRKRGEVGYLQQDDTLLPSITVRETLDFAAKLRLPASKTKQERQEVVESLMSTLGLKDCAEVRVGDSDANEAGDGGKRGISGGERRRVSAAIQLLTRPNLLLCDEVTSGLDSFTSFELVKTLNTYAKTSNKTVILSIHQPRSEIYQLLSEMDGQLVLLSQGRIVYSGPLNQVLSWFASMGVEPCPVNMNPLDYIMDHSVLFSQNILQDDSRTIPSRALHIDTQGKANNSEKYSESLGSAVTILDTTINRMDSFPSVKLLPDIQDQSQHRQNQISDTHKGVSLWTQVATLSQRYWINTGRNAGYFWGTMTVYIVFAVMVGVVFWKLDGGSVGIRGRASVIYVIGSFQPYLLSILSVYKGVADMKVYDRERKEQLYSPAAFIISYSLCQIPVNIVSSIVHTIIIYYMAGLRTDGVYWVGWFLVTSILLQCSVSAMSMLAIAFERDFDRAALISGSFYICSSLTAGFIIPTNQIPKGVRWIETVSFHRLAYQTWTSLEFTDRRFDCPFQLSPSAMSMSNRTSPGSLDLWDPVQCVPWEGNTILVDILQVKPYAYPNRLVYFAAHYLGYLLFTWLILTHFPKKDALACSRKSPFENMLLPFTHLFVSRQGGKKSLGKKAGNQSSEKKKSLEDESEIRVDIPGQDGPSRMSVTIRVANLSLSLVKHGLFERAGLFRTSDDTSKTLLDNINILIPPAKLTAILGGSGSGKTTLLNALLNRSQDDMQVSGDIYFNGTKNPSIGQINTVSGYVRQGDGMLMTHLTVRETLNYAAELGMNKTLSAAEKRARVEEVIELMGLQECANVMNGNSEKSECSGGQRRRVSIGMQLVNEPACLFLDEPTSGLDSLTALSVLQTLKKIAASGRTVVCTIHQPRVDIWDELDEVLLLVSGGRLAYAGRANQAMDHFKRAGHSLPLYTNPPDFMIDTASVNFRSREKEVASRAAIDALTMFYQQERAKILHKSSESGTPGGGTGDGSSEVTLCTEHPLRVGFISATSILTRRMFKNAFRQRGAYLNRIMEPFLITFVVVLFYWDLEDTPAGLLNRLGLFHQLMGGALSGLIIHLEVFPKESRVAFREMSNGNYGASSFLLAYMFNELPITILGSSLATLWIMAVTRLRTTVTSATVMILVNFAYITAGESLGIIYSCYFASSAGLGVTLVNSTMVWLSFLAGFLIVKLPPILQIVNYVSIFRYASISIALEEFRGLQVNIPTAAAAASSARSSTWSILFSSGDAVLSYLEWESQSLGFNLGMMLVLTVAYRLMAWAVLTTRIRSLLA</sequence>
<dbReference type="Pfam" id="PF00005">
    <property type="entry name" value="ABC_tran"/>
    <property type="match status" value="2"/>
</dbReference>
<feature type="transmembrane region" description="Helical" evidence="9">
    <location>
        <begin position="446"/>
        <end position="469"/>
    </location>
</feature>
<organism evidence="11 12">
    <name type="scientific">Linnemannia schmuckeri</name>
    <dbReference type="NCBI Taxonomy" id="64567"/>
    <lineage>
        <taxon>Eukaryota</taxon>
        <taxon>Fungi</taxon>
        <taxon>Fungi incertae sedis</taxon>
        <taxon>Mucoromycota</taxon>
        <taxon>Mortierellomycotina</taxon>
        <taxon>Mortierellomycetes</taxon>
        <taxon>Mortierellales</taxon>
        <taxon>Mortierellaceae</taxon>
        <taxon>Linnemannia</taxon>
    </lineage>
</organism>
<gene>
    <name evidence="11" type="ORF">BG015_007319</name>
</gene>
<dbReference type="GO" id="GO:0016020">
    <property type="term" value="C:membrane"/>
    <property type="evidence" value="ECO:0007669"/>
    <property type="project" value="UniProtKB-SubCell"/>
</dbReference>
<feature type="transmembrane region" description="Helical" evidence="9">
    <location>
        <begin position="1185"/>
        <end position="1204"/>
    </location>
</feature>
<dbReference type="InterPro" id="IPR003593">
    <property type="entry name" value="AAA+_ATPase"/>
</dbReference>
<dbReference type="InterPro" id="IPR017871">
    <property type="entry name" value="ABC_transporter-like_CS"/>
</dbReference>
<dbReference type="InterPro" id="IPR050352">
    <property type="entry name" value="ABCG_transporters"/>
</dbReference>
<protein>
    <recommendedName>
        <fullName evidence="10">ABC transporter domain-containing protein</fullName>
    </recommendedName>
</protein>
<comment type="subcellular location">
    <subcellularLocation>
        <location evidence="1">Membrane</location>
        <topology evidence="1">Multi-pass membrane protein</topology>
    </subcellularLocation>
</comment>
<name>A0A9P5VBE1_9FUNG</name>
<dbReference type="Proteomes" id="UP000748756">
    <property type="component" value="Unassembled WGS sequence"/>
</dbReference>
<evidence type="ECO:0000256" key="6">
    <source>
        <dbReference type="ARBA" id="ARBA00022989"/>
    </source>
</evidence>
<feature type="region of interest" description="Disordered" evidence="8">
    <location>
        <begin position="752"/>
        <end position="781"/>
    </location>
</feature>
<feature type="transmembrane region" description="Helical" evidence="9">
    <location>
        <begin position="1292"/>
        <end position="1313"/>
    </location>
</feature>
<dbReference type="SMART" id="SM00382">
    <property type="entry name" value="AAA"/>
    <property type="match status" value="2"/>
</dbReference>
<feature type="domain" description="ABC transporter" evidence="10">
    <location>
        <begin position="808"/>
        <end position="1053"/>
    </location>
</feature>